<evidence type="ECO:0000256" key="2">
    <source>
        <dbReference type="ARBA" id="ARBA00022737"/>
    </source>
</evidence>
<keyword evidence="6" id="KW-0175">Coiled coil</keyword>
<evidence type="ECO:0000256" key="5">
    <source>
        <dbReference type="PROSITE-ProRule" id="PRU00302"/>
    </source>
</evidence>
<dbReference type="Proteomes" id="UP000078540">
    <property type="component" value="Unassembled WGS sequence"/>
</dbReference>
<feature type="disulfide bond" evidence="5">
    <location>
        <begin position="305"/>
        <end position="332"/>
    </location>
</feature>
<dbReference type="InterPro" id="IPR050350">
    <property type="entry name" value="Compl-Cell_Adhes-Reg"/>
</dbReference>
<keyword evidence="10" id="KW-1185">Reference proteome</keyword>
<feature type="domain" description="Sushi" evidence="8">
    <location>
        <begin position="335"/>
        <end position="405"/>
    </location>
</feature>
<dbReference type="EMBL" id="KQ976579">
    <property type="protein sequence ID" value="KYM80020.1"/>
    <property type="molecule type" value="Genomic_DNA"/>
</dbReference>
<feature type="disulfide bond" evidence="5">
    <location>
        <begin position="376"/>
        <end position="403"/>
    </location>
</feature>
<evidence type="ECO:0000313" key="10">
    <source>
        <dbReference type="Proteomes" id="UP000078540"/>
    </source>
</evidence>
<proteinExistence type="predicted"/>
<dbReference type="PANTHER" id="PTHR19325:SF575">
    <property type="entry name" value="LOCOMOTION-RELATED PROTEIN HIKARU GENKI"/>
    <property type="match status" value="1"/>
</dbReference>
<evidence type="ECO:0000256" key="6">
    <source>
        <dbReference type="SAM" id="Coils"/>
    </source>
</evidence>
<dbReference type="PANTHER" id="PTHR19325">
    <property type="entry name" value="COMPLEMENT COMPONENT-RELATED SUSHI DOMAIN-CONTAINING"/>
    <property type="match status" value="1"/>
</dbReference>
<feature type="domain" description="Sushi" evidence="8">
    <location>
        <begin position="221"/>
        <end position="274"/>
    </location>
</feature>
<evidence type="ECO:0000259" key="7">
    <source>
        <dbReference type="PROSITE" id="PS50835"/>
    </source>
</evidence>
<dbReference type="SUPFAM" id="SSF48726">
    <property type="entry name" value="Immunoglobulin"/>
    <property type="match status" value="1"/>
</dbReference>
<protein>
    <submittedName>
        <fullName evidence="9">Locomotion-related protein Hikaru genki</fullName>
    </submittedName>
</protein>
<dbReference type="PROSITE" id="PS50923">
    <property type="entry name" value="SUSHI"/>
    <property type="match status" value="3"/>
</dbReference>
<accession>A0A195B6Y3</accession>
<dbReference type="Gene3D" id="2.10.70.10">
    <property type="entry name" value="Complement Module, domain 1"/>
    <property type="match status" value="4"/>
</dbReference>
<dbReference type="InterPro" id="IPR007110">
    <property type="entry name" value="Ig-like_dom"/>
</dbReference>
<reference evidence="9 10" key="1">
    <citation type="submission" date="2015-09" db="EMBL/GenBank/DDBJ databases">
        <title>Atta colombica WGS genome.</title>
        <authorList>
            <person name="Nygaard S."/>
            <person name="Hu H."/>
            <person name="Boomsma J."/>
            <person name="Zhang G."/>
        </authorList>
    </citation>
    <scope>NUCLEOTIDE SEQUENCE [LARGE SCALE GENOMIC DNA]</scope>
    <source>
        <strain evidence="9">Treedump-2</strain>
        <tissue evidence="9">Whole body</tissue>
    </source>
</reference>
<dbReference type="Pfam" id="PF00084">
    <property type="entry name" value="Sushi"/>
    <property type="match status" value="3"/>
</dbReference>
<evidence type="ECO:0000259" key="8">
    <source>
        <dbReference type="PROSITE" id="PS50923"/>
    </source>
</evidence>
<dbReference type="AlphaFoldDB" id="A0A195B6Y3"/>
<organism evidence="9 10">
    <name type="scientific">Atta colombica</name>
    <dbReference type="NCBI Taxonomy" id="520822"/>
    <lineage>
        <taxon>Eukaryota</taxon>
        <taxon>Metazoa</taxon>
        <taxon>Ecdysozoa</taxon>
        <taxon>Arthropoda</taxon>
        <taxon>Hexapoda</taxon>
        <taxon>Insecta</taxon>
        <taxon>Pterygota</taxon>
        <taxon>Neoptera</taxon>
        <taxon>Endopterygota</taxon>
        <taxon>Hymenoptera</taxon>
        <taxon>Apocrita</taxon>
        <taxon>Aculeata</taxon>
        <taxon>Formicoidea</taxon>
        <taxon>Formicidae</taxon>
        <taxon>Myrmicinae</taxon>
        <taxon>Atta</taxon>
    </lineage>
</organism>
<dbReference type="InterPro" id="IPR013783">
    <property type="entry name" value="Ig-like_fold"/>
</dbReference>
<keyword evidence="4" id="KW-0325">Glycoprotein</keyword>
<comment type="caution">
    <text evidence="5">Lacks conserved residue(s) required for the propagation of feature annotation.</text>
</comment>
<dbReference type="CDD" id="cd00033">
    <property type="entry name" value="CCP"/>
    <property type="match status" value="3"/>
</dbReference>
<dbReference type="InterPro" id="IPR035976">
    <property type="entry name" value="Sushi/SCR/CCP_sf"/>
</dbReference>
<evidence type="ECO:0000256" key="1">
    <source>
        <dbReference type="ARBA" id="ARBA00022659"/>
    </source>
</evidence>
<dbReference type="SMART" id="SM00032">
    <property type="entry name" value="CCP"/>
    <property type="match status" value="4"/>
</dbReference>
<keyword evidence="1 5" id="KW-0768">Sushi</keyword>
<evidence type="ECO:0000256" key="4">
    <source>
        <dbReference type="ARBA" id="ARBA00023180"/>
    </source>
</evidence>
<evidence type="ECO:0000313" key="9">
    <source>
        <dbReference type="EMBL" id="KYM80020.1"/>
    </source>
</evidence>
<dbReference type="InterPro" id="IPR036179">
    <property type="entry name" value="Ig-like_dom_sf"/>
</dbReference>
<feature type="coiled-coil region" evidence="6">
    <location>
        <begin position="646"/>
        <end position="673"/>
    </location>
</feature>
<feature type="domain" description="Sushi" evidence="8">
    <location>
        <begin position="275"/>
        <end position="334"/>
    </location>
</feature>
<feature type="domain" description="Ig-like" evidence="7">
    <location>
        <begin position="123"/>
        <end position="217"/>
    </location>
</feature>
<keyword evidence="2" id="KW-0677">Repeat</keyword>
<name>A0A195B6Y3_9HYME</name>
<keyword evidence="3 5" id="KW-1015">Disulfide bond</keyword>
<gene>
    <name evidence="9" type="ORF">ALC53_09546</name>
</gene>
<feature type="disulfide bond" evidence="5">
    <location>
        <begin position="245"/>
        <end position="272"/>
    </location>
</feature>
<evidence type="ECO:0000256" key="3">
    <source>
        <dbReference type="ARBA" id="ARBA00023157"/>
    </source>
</evidence>
<dbReference type="InterPro" id="IPR000436">
    <property type="entry name" value="Sushi_SCR_CCP_dom"/>
</dbReference>
<dbReference type="SUPFAM" id="SSF57535">
    <property type="entry name" value="Complement control module/SCR domain"/>
    <property type="match status" value="4"/>
</dbReference>
<dbReference type="Gene3D" id="2.60.40.10">
    <property type="entry name" value="Immunoglobulins"/>
    <property type="match status" value="1"/>
</dbReference>
<sequence length="819" mass="93877">MILRDRDLPGHQQHAVQRSFGKDACTCRSDSDHDVVPVHVEFQMHRLLLEKHVQLLDIHTIRVPHNERLMVRCREIGKYKFIGDSLLHCRNGTWDGKTPSCVSTTAISNYTEDVPPTIDFGLPTGSAVVEPTGALAVYPGSILHLECLFARKLGNPEWTWTSTFRRYLTGWAIAARERDLKYRLSIYYAKPPDSGIYTCTTPKGLNNSIQVRVVDVQCLVLNVPEPPLISRIGGSRMGNSAVFECPVGYRLEGASRITCQYNGKWSTEMPHCEKIKCSEIIIRNNALLVLNEHNSTYGEKAIFTCMWGYKLLGSQSMTCEGDGKWNGSMPTCQKITCPVPEMPQSGRIIEQPRYTNKKQSNHGRIYKVGALVRFACQPGHQLIGEAVTICTENGTWSHDPPICKVRCPYPGDPPHGRIAPLKFWYKPGDNIQEIYAAIFQNCNLKRRLLDKLYCEKKRKLKRAIKICSFDAIFFDTLMNILKEDQSSQCKVMLKVTVMGQLAAENLDDIRQKYERMSRVVWRNMKIREQMLSTVNNQVKDLWAYAQSLVRVESEIFAKRDIDLFNKTLENQLVHLENICTEVKDVLLVRSYHDLLSRLENQSEHRVALLARLDINIKNREVLLSKKQQALQVLESLKYSTKEQYKINDMQDILEQIEIEKKREKDLKEQITAHGELLTNIRAALQNMNTMLICVKHTIKAVVKKSGKELMITNDKEERIALTEIKRMDTDVLALLSKISEKINILFSISNFELEEKEDEARDLYHTYVSNYNSNLIFGTGEEEPIGLLVEHEMVDGTIPTRADIKYYSRQILEAHLKPE</sequence>
<dbReference type="PROSITE" id="PS50835">
    <property type="entry name" value="IG_LIKE"/>
    <property type="match status" value="1"/>
</dbReference>
<dbReference type="STRING" id="520822.A0A195B6Y3"/>